<dbReference type="Gene3D" id="3.30.470.160">
    <property type="entry name" value="Inositol polyphosphate kinase"/>
    <property type="match status" value="1"/>
</dbReference>
<dbReference type="GO" id="GO:0000824">
    <property type="term" value="F:inositol-1,4,5,6-tetrakisphosphate 3-kinase activity"/>
    <property type="evidence" value="ECO:0007669"/>
    <property type="project" value="TreeGrafter"/>
</dbReference>
<dbReference type="GO" id="GO:0046854">
    <property type="term" value="P:phosphatidylinositol phosphate biosynthetic process"/>
    <property type="evidence" value="ECO:0007669"/>
    <property type="project" value="TreeGrafter"/>
</dbReference>
<dbReference type="PANTHER" id="PTHR12400">
    <property type="entry name" value="INOSITOL POLYPHOSPHATE KINASE"/>
    <property type="match status" value="1"/>
</dbReference>
<accession>A0A1Y2B5C5</accession>
<protein>
    <recommendedName>
        <fullName evidence="4">Kinase</fullName>
        <ecNumber evidence="4">2.7.-.-</ecNumber>
    </recommendedName>
</protein>
<evidence type="ECO:0000313" key="6">
    <source>
        <dbReference type="EMBL" id="ORY30041.1"/>
    </source>
</evidence>
<feature type="compositionally biased region" description="Low complexity" evidence="5">
    <location>
        <begin position="22"/>
        <end position="36"/>
    </location>
</feature>
<dbReference type="AlphaFoldDB" id="A0A1Y2B5C5"/>
<dbReference type="GO" id="GO:0005737">
    <property type="term" value="C:cytoplasm"/>
    <property type="evidence" value="ECO:0007669"/>
    <property type="project" value="TreeGrafter"/>
</dbReference>
<dbReference type="Proteomes" id="UP000193986">
    <property type="component" value="Unassembled WGS sequence"/>
</dbReference>
<feature type="compositionally biased region" description="Polar residues" evidence="5">
    <location>
        <begin position="626"/>
        <end position="644"/>
    </location>
</feature>
<evidence type="ECO:0000256" key="1">
    <source>
        <dbReference type="ARBA" id="ARBA00007374"/>
    </source>
</evidence>
<dbReference type="Pfam" id="PF03770">
    <property type="entry name" value="IPK"/>
    <property type="match status" value="1"/>
</dbReference>
<feature type="compositionally biased region" description="Basic and acidic residues" evidence="5">
    <location>
        <begin position="1061"/>
        <end position="1079"/>
    </location>
</feature>
<dbReference type="InParanoid" id="A0A1Y2B5C5"/>
<dbReference type="FunCoup" id="A0A1Y2B5C5">
    <property type="interactions" value="215"/>
</dbReference>
<dbReference type="GO" id="GO:0005634">
    <property type="term" value="C:nucleus"/>
    <property type="evidence" value="ECO:0007669"/>
    <property type="project" value="TreeGrafter"/>
</dbReference>
<feature type="compositionally biased region" description="Polar residues" evidence="5">
    <location>
        <begin position="167"/>
        <end position="185"/>
    </location>
</feature>
<comment type="similarity">
    <text evidence="1 4">Belongs to the inositol phosphokinase (IPK) family.</text>
</comment>
<dbReference type="GO" id="GO:0032958">
    <property type="term" value="P:inositol phosphate biosynthetic process"/>
    <property type="evidence" value="ECO:0007669"/>
    <property type="project" value="InterPro"/>
</dbReference>
<feature type="region of interest" description="Disordered" evidence="5">
    <location>
        <begin position="524"/>
        <end position="564"/>
    </location>
</feature>
<feature type="compositionally biased region" description="Basic and acidic residues" evidence="5">
    <location>
        <begin position="817"/>
        <end position="826"/>
    </location>
</feature>
<feature type="compositionally biased region" description="Low complexity" evidence="5">
    <location>
        <begin position="54"/>
        <end position="74"/>
    </location>
</feature>
<feature type="region of interest" description="Disordered" evidence="5">
    <location>
        <begin position="1"/>
        <end position="191"/>
    </location>
</feature>
<feature type="compositionally biased region" description="Polar residues" evidence="5">
    <location>
        <begin position="608"/>
        <end position="618"/>
    </location>
</feature>
<comment type="caution">
    <text evidence="6">The sequence shown here is derived from an EMBL/GenBank/DDBJ whole genome shotgun (WGS) entry which is preliminary data.</text>
</comment>
<feature type="compositionally biased region" description="Polar residues" evidence="5">
    <location>
        <begin position="856"/>
        <end position="871"/>
    </location>
</feature>
<dbReference type="SUPFAM" id="SSF56104">
    <property type="entry name" value="SAICAR synthase-like"/>
    <property type="match status" value="1"/>
</dbReference>
<feature type="compositionally biased region" description="Basic and acidic residues" evidence="5">
    <location>
        <begin position="76"/>
        <end position="85"/>
    </location>
</feature>
<name>A0A1Y2B5C5_9TREE</name>
<dbReference type="InterPro" id="IPR005522">
    <property type="entry name" value="IPK"/>
</dbReference>
<feature type="region of interest" description="Disordered" evidence="5">
    <location>
        <begin position="706"/>
        <end position="726"/>
    </location>
</feature>
<reference evidence="6 7" key="1">
    <citation type="submission" date="2016-07" db="EMBL/GenBank/DDBJ databases">
        <title>Pervasive Adenine N6-methylation of Active Genes in Fungi.</title>
        <authorList>
            <consortium name="DOE Joint Genome Institute"/>
            <person name="Mondo S.J."/>
            <person name="Dannebaum R.O."/>
            <person name="Kuo R.C."/>
            <person name="Labutti K."/>
            <person name="Haridas S."/>
            <person name="Kuo A."/>
            <person name="Salamov A."/>
            <person name="Ahrendt S.R."/>
            <person name="Lipzen A."/>
            <person name="Sullivan W."/>
            <person name="Andreopoulos W.B."/>
            <person name="Clum A."/>
            <person name="Lindquist E."/>
            <person name="Daum C."/>
            <person name="Ramamoorthy G.K."/>
            <person name="Gryganskyi A."/>
            <person name="Culley D."/>
            <person name="Magnuson J.K."/>
            <person name="James T.Y."/>
            <person name="O'Malley M.A."/>
            <person name="Stajich J.E."/>
            <person name="Spatafora J.W."/>
            <person name="Visel A."/>
            <person name="Grigoriev I.V."/>
        </authorList>
    </citation>
    <scope>NUCLEOTIDE SEQUENCE [LARGE SCALE GENOMIC DNA]</scope>
    <source>
        <strain evidence="6 7">68-887.2</strain>
    </source>
</reference>
<keyword evidence="7" id="KW-1185">Reference proteome</keyword>
<evidence type="ECO:0000256" key="2">
    <source>
        <dbReference type="ARBA" id="ARBA00022679"/>
    </source>
</evidence>
<evidence type="ECO:0000256" key="5">
    <source>
        <dbReference type="SAM" id="MobiDB-lite"/>
    </source>
</evidence>
<dbReference type="EC" id="2.7.-.-" evidence="4"/>
<feature type="compositionally biased region" description="Polar residues" evidence="5">
    <location>
        <begin position="118"/>
        <end position="129"/>
    </location>
</feature>
<dbReference type="PANTHER" id="PTHR12400:SF21">
    <property type="entry name" value="KINASE"/>
    <property type="match status" value="1"/>
</dbReference>
<feature type="compositionally biased region" description="Polar residues" evidence="5">
    <location>
        <begin position="366"/>
        <end position="388"/>
    </location>
</feature>
<organism evidence="6 7">
    <name type="scientific">Naematelia encephala</name>
    <dbReference type="NCBI Taxonomy" id="71784"/>
    <lineage>
        <taxon>Eukaryota</taxon>
        <taxon>Fungi</taxon>
        <taxon>Dikarya</taxon>
        <taxon>Basidiomycota</taxon>
        <taxon>Agaricomycotina</taxon>
        <taxon>Tremellomycetes</taxon>
        <taxon>Tremellales</taxon>
        <taxon>Naemateliaceae</taxon>
        <taxon>Naematelia</taxon>
    </lineage>
</organism>
<evidence type="ECO:0000313" key="7">
    <source>
        <dbReference type="Proteomes" id="UP000193986"/>
    </source>
</evidence>
<keyword evidence="2 4" id="KW-0808">Transferase</keyword>
<dbReference type="STRING" id="71784.A0A1Y2B5C5"/>
<feature type="compositionally biased region" description="Low complexity" evidence="5">
    <location>
        <begin position="419"/>
        <end position="429"/>
    </location>
</feature>
<feature type="compositionally biased region" description="Acidic residues" evidence="5">
    <location>
        <begin position="440"/>
        <end position="452"/>
    </location>
</feature>
<dbReference type="InterPro" id="IPR038286">
    <property type="entry name" value="IPK_sf"/>
</dbReference>
<feature type="region of interest" description="Disordered" evidence="5">
    <location>
        <begin position="340"/>
        <end position="464"/>
    </location>
</feature>
<feature type="region of interest" description="Disordered" evidence="5">
    <location>
        <begin position="746"/>
        <end position="884"/>
    </location>
</feature>
<dbReference type="GO" id="GO:0008440">
    <property type="term" value="F:inositol-1,4,5-trisphosphate 3-kinase activity"/>
    <property type="evidence" value="ECO:0007669"/>
    <property type="project" value="TreeGrafter"/>
</dbReference>
<sequence>MISPPPHPDNKSPTDSPTKRNGSSGFPPSSPVFFSPDLRTTSSSSVPAQSTTTSASIPAQSNISSSSVPAQSSSRKGKEREKERPTMSSREVGSATIKLRRAAVDGLVNDDDELGPNTPRSRSLHSNSFIHKPTAPSSVRARNSASNGGGGSSAGAPRDVVGFADYSLSQQAKSPSPKRNNNSIRFSDPAAVQAPFRSRTLSSKSLGLRRQRAKSLHFPSETTGIDQNFYLPHFSLDREYSLKPDSSLHTRHGHPVNLELGLGDDFDASFGEALRRGASGEELPLPKEALRALSEAKENLDASVLSKSARKGSIGMGLFRESRGAVIRKMDKERLEEVIEEVVPTSSSPMRVASPTGMRPIPLPPRSQTRTMSEDNLSEATSASIQIVSSPRRRRRSSQTTGSHLHDAIEGSDPEDDSGWTSSSTGSFTDIDKDELSPTDVEDQGQESETTEEEKLTVPLQPFGHAVGGHSSIYQFTRRAVCKPLVSGENKFYEDVELLAPALLPFIPRYLGVMVVNIRRVDSMTPNEPDSRSPAISAPPTPGVRPQLNHSASATHPGHTGVEVPEVSLGFNRHVVPDWLFKSSARDERGRTRGRLTRHSSDEDSTHRTSALRPSSAKSADFMRPDSQSPSSSFGHMSILSASPSLRGPNSPAISVPYPIKEDEPVTPAPSPANSPHHNPHLHHTISTPALPHPLRLDALFKGHEEHASGYSSPHPSFGGTGSTTVNTKLKDHVFATILKRLKKKGIHVPHRHDGDADDEGDESYAPSSVRCSHRRGEHTASGSVVFSRPAKDKDADQGNVRRTKSDVVLHGNGRNSRREESEERGLFAMEEDEEERHLSMRPSKRSPAKDLPSITPMTPVQRNSTKSPQPVSSPAPHTPIPEDGRQELFIFMEDLTGRLKRPCVVDLKMGTRQYGCDATPQKMLSQRKKCDETTSRSLGVRMCGMQVWNNETEEFLSKDKYIGRSMKTADFKRVLRRYLSDGDQLLSAHIPVIIQRLHKLAAIMLQLDGFRFYGCSLLLIYDGDKETQEHYARHVAKHEEAGDEYAEHRHRPTSTGQFSEMKDEVSKGRRSRSVEAHGHHTQPHPRKTRGELTIRLVDFAHTTTGRDFVVLDPTVKWDDDSSVLGKGYNTKYDPETGLAIARFPPKHRDSPDMGFLFGLKSICEALRQIWNDESLGELQVVEDDGVFREAFEHWDEGDLST</sequence>
<gene>
    <name evidence="6" type="ORF">BCR39DRAFT_558862</name>
</gene>
<keyword evidence="3 4" id="KW-0418">Kinase</keyword>
<evidence type="ECO:0000256" key="4">
    <source>
        <dbReference type="RuleBase" id="RU363090"/>
    </source>
</evidence>
<dbReference type="EMBL" id="MCFC01000022">
    <property type="protein sequence ID" value="ORY30041.1"/>
    <property type="molecule type" value="Genomic_DNA"/>
</dbReference>
<feature type="compositionally biased region" description="Polar residues" evidence="5">
    <location>
        <begin position="38"/>
        <end position="53"/>
    </location>
</feature>
<evidence type="ECO:0000256" key="3">
    <source>
        <dbReference type="ARBA" id="ARBA00022777"/>
    </source>
</evidence>
<feature type="compositionally biased region" description="Polar residues" evidence="5">
    <location>
        <begin position="11"/>
        <end position="21"/>
    </location>
</feature>
<feature type="region of interest" description="Disordered" evidence="5">
    <location>
        <begin position="586"/>
        <end position="690"/>
    </location>
</feature>
<dbReference type="OrthoDB" id="2573163at2759"/>
<feature type="region of interest" description="Disordered" evidence="5">
    <location>
        <begin position="1040"/>
        <end position="1088"/>
    </location>
</feature>
<proteinExistence type="inferred from homology"/>